<gene>
    <name evidence="2" type="ORF">PHMEG_00024310</name>
</gene>
<comment type="caution">
    <text evidence="2">The sequence shown here is derived from an EMBL/GenBank/DDBJ whole genome shotgun (WGS) entry which is preliminary data.</text>
</comment>
<accession>A0A225VEZ4</accession>
<evidence type="ECO:0000256" key="1">
    <source>
        <dbReference type="SAM" id="MobiDB-lite"/>
    </source>
</evidence>
<evidence type="ECO:0000313" key="2">
    <source>
        <dbReference type="EMBL" id="OWZ03882.1"/>
    </source>
</evidence>
<protein>
    <submittedName>
        <fullName evidence="2">Uncharacterized protein</fullName>
    </submittedName>
</protein>
<keyword evidence="3" id="KW-1185">Reference proteome</keyword>
<evidence type="ECO:0000313" key="3">
    <source>
        <dbReference type="Proteomes" id="UP000198211"/>
    </source>
</evidence>
<sequence length="139" mass="15645">MCQTRTFVAFKEPEFEIYVRILDGMKLRRLWNRLLDETLIKDAGMTQSGTDACVYYKITSHGTIINFMGIRIDYRKDGGYTIDSEHTILPLAEKFGLEKANAVRSPIADESTLASEGGDDKLLPNNGPGTPERPTVRLF</sequence>
<reference evidence="3" key="1">
    <citation type="submission" date="2017-03" db="EMBL/GenBank/DDBJ databases">
        <title>Phytopthora megakarya and P. palmivora, two closely related causual agents of cacao black pod achieved similar genome size and gene model numbers by different mechanisms.</title>
        <authorList>
            <person name="Ali S."/>
            <person name="Shao J."/>
            <person name="Larry D.J."/>
            <person name="Kronmiller B."/>
            <person name="Shen D."/>
            <person name="Strem M.D."/>
            <person name="Melnick R.L."/>
            <person name="Guiltinan M.J."/>
            <person name="Tyler B.M."/>
            <person name="Meinhardt L.W."/>
            <person name="Bailey B.A."/>
        </authorList>
    </citation>
    <scope>NUCLEOTIDE SEQUENCE [LARGE SCALE GENOMIC DNA]</scope>
    <source>
        <strain evidence="3">zdho120</strain>
    </source>
</reference>
<dbReference type="EMBL" id="NBNE01005269">
    <property type="protein sequence ID" value="OWZ03882.1"/>
    <property type="molecule type" value="Genomic_DNA"/>
</dbReference>
<dbReference type="AlphaFoldDB" id="A0A225VEZ4"/>
<dbReference type="OrthoDB" id="128145at2759"/>
<dbReference type="Proteomes" id="UP000198211">
    <property type="component" value="Unassembled WGS sequence"/>
</dbReference>
<proteinExistence type="predicted"/>
<feature type="region of interest" description="Disordered" evidence="1">
    <location>
        <begin position="108"/>
        <end position="139"/>
    </location>
</feature>
<organism evidence="2 3">
    <name type="scientific">Phytophthora megakarya</name>
    <dbReference type="NCBI Taxonomy" id="4795"/>
    <lineage>
        <taxon>Eukaryota</taxon>
        <taxon>Sar</taxon>
        <taxon>Stramenopiles</taxon>
        <taxon>Oomycota</taxon>
        <taxon>Peronosporomycetes</taxon>
        <taxon>Peronosporales</taxon>
        <taxon>Peronosporaceae</taxon>
        <taxon>Phytophthora</taxon>
    </lineage>
</organism>
<name>A0A225VEZ4_9STRA</name>